<evidence type="ECO:0000313" key="7">
    <source>
        <dbReference type="Proteomes" id="UP000004459"/>
    </source>
</evidence>
<feature type="transmembrane region" description="Helical" evidence="5">
    <location>
        <begin position="102"/>
        <end position="119"/>
    </location>
</feature>
<dbReference type="NCBIfam" id="TIGR01593">
    <property type="entry name" value="holin_tox_secr"/>
    <property type="match status" value="1"/>
</dbReference>
<dbReference type="EMBL" id="AGCK01000200">
    <property type="protein sequence ID" value="EHM46636.1"/>
    <property type="molecule type" value="Genomic_DNA"/>
</dbReference>
<protein>
    <submittedName>
        <fullName evidence="6">Toxin secretion/phage lysis holin</fullName>
    </submittedName>
</protein>
<evidence type="ECO:0000256" key="2">
    <source>
        <dbReference type="ARBA" id="ARBA00022692"/>
    </source>
</evidence>
<evidence type="ECO:0000256" key="5">
    <source>
        <dbReference type="SAM" id="Phobius"/>
    </source>
</evidence>
<evidence type="ECO:0000256" key="3">
    <source>
        <dbReference type="ARBA" id="ARBA00022989"/>
    </source>
</evidence>
<dbReference type="PATRIC" id="fig|411475.3.peg.2048"/>
<keyword evidence="4 5" id="KW-0472">Membrane</keyword>
<dbReference type="Pfam" id="PF05105">
    <property type="entry name" value="Phage_holin_4_1"/>
    <property type="match status" value="1"/>
</dbReference>
<gene>
    <name evidence="6" type="ORF">HMPREF0372_02371</name>
</gene>
<keyword evidence="3 5" id="KW-1133">Transmembrane helix</keyword>
<evidence type="ECO:0000256" key="1">
    <source>
        <dbReference type="ARBA" id="ARBA00004141"/>
    </source>
</evidence>
<evidence type="ECO:0000313" key="6">
    <source>
        <dbReference type="EMBL" id="EHM46636.1"/>
    </source>
</evidence>
<dbReference type="InterPro" id="IPR006480">
    <property type="entry name" value="Phage_holin_4_1"/>
</dbReference>
<proteinExistence type="predicted"/>
<dbReference type="Proteomes" id="UP000004459">
    <property type="component" value="Unassembled WGS sequence"/>
</dbReference>
<feature type="transmembrane region" description="Helical" evidence="5">
    <location>
        <begin position="69"/>
        <end position="96"/>
    </location>
</feature>
<organism evidence="6 7">
    <name type="scientific">Flavonifractor plautii ATCC 29863</name>
    <dbReference type="NCBI Taxonomy" id="411475"/>
    <lineage>
        <taxon>Bacteria</taxon>
        <taxon>Bacillati</taxon>
        <taxon>Bacillota</taxon>
        <taxon>Clostridia</taxon>
        <taxon>Eubacteriales</taxon>
        <taxon>Oscillospiraceae</taxon>
        <taxon>Flavonifractor</taxon>
    </lineage>
</organism>
<comment type="subcellular location">
    <subcellularLocation>
        <location evidence="1">Membrane</location>
        <topology evidence="1">Multi-pass membrane protein</topology>
    </subcellularLocation>
</comment>
<dbReference type="AlphaFoldDB" id="G9YS65"/>
<feature type="transmembrane region" description="Helical" evidence="5">
    <location>
        <begin position="12"/>
        <end position="32"/>
    </location>
</feature>
<dbReference type="GO" id="GO:0016020">
    <property type="term" value="C:membrane"/>
    <property type="evidence" value="ECO:0007669"/>
    <property type="project" value="UniProtKB-SubCell"/>
</dbReference>
<name>G9YS65_FLAPL</name>
<comment type="caution">
    <text evidence="6">The sequence shown here is derived from an EMBL/GenBank/DDBJ whole genome shotgun (WGS) entry which is preliminary data.</text>
</comment>
<reference evidence="6 7" key="1">
    <citation type="submission" date="2011-08" db="EMBL/GenBank/DDBJ databases">
        <authorList>
            <person name="Weinstock G."/>
            <person name="Sodergren E."/>
            <person name="Clifton S."/>
            <person name="Fulton L."/>
            <person name="Fulton B."/>
            <person name="Courtney L."/>
            <person name="Fronick C."/>
            <person name="Harrison M."/>
            <person name="Strong C."/>
            <person name="Farmer C."/>
            <person name="Delahaunty K."/>
            <person name="Markovic C."/>
            <person name="Hall O."/>
            <person name="Minx P."/>
            <person name="Tomlinson C."/>
            <person name="Mitreva M."/>
            <person name="Hou S."/>
            <person name="Chen J."/>
            <person name="Wollam A."/>
            <person name="Pepin K.H."/>
            <person name="Johnson M."/>
            <person name="Bhonagiri V."/>
            <person name="Zhang X."/>
            <person name="Suruliraj S."/>
            <person name="Warren W."/>
            <person name="Chinwalla A."/>
            <person name="Mardis E.R."/>
            <person name="Wilson R.K."/>
        </authorList>
    </citation>
    <scope>NUCLEOTIDE SEQUENCE [LARGE SCALE GENOMIC DNA]</scope>
    <source>
        <strain evidence="6 7">ATCC 29863</strain>
    </source>
</reference>
<evidence type="ECO:0000256" key="4">
    <source>
        <dbReference type="ARBA" id="ARBA00023136"/>
    </source>
</evidence>
<sequence>MYGRTSDMEHINGIKGTIAAVLGCLTALWGWFGWLVVAWVICMLLDYATGTAAAVRAGKWSSKVARDGLWHKLGAVVAVLVAAILDGVIGLILANIPALELPFDYTVFLTVLVLVWYIMTELGSLVENAGALGAPVPAWLRKAIAALESTVDGAGDKLGGDQHEEK</sequence>
<dbReference type="HOGENOM" id="CLU_125939_4_0_9"/>
<keyword evidence="2 5" id="KW-0812">Transmembrane</keyword>
<accession>G9YS65</accession>